<dbReference type="PANTHER" id="PTHR43479:SF11">
    <property type="entry name" value="ACREF_ENVCD OPERON REPRESSOR-RELATED"/>
    <property type="match status" value="1"/>
</dbReference>
<dbReference type="EMBL" id="AP026709">
    <property type="protein sequence ID" value="BDQ37458.1"/>
    <property type="molecule type" value="Genomic_DNA"/>
</dbReference>
<gene>
    <name evidence="4" type="ORF">SYK_18180</name>
</gene>
<reference evidence="4 5" key="1">
    <citation type="submission" date="2022-08" db="EMBL/GenBank/DDBJ databases">
        <title>Genome Sequence of the sulphate-reducing bacterium, Pseudodesulfovibrio sp. SYK.</title>
        <authorList>
            <person name="Kondo R."/>
            <person name="Kataoka T."/>
        </authorList>
    </citation>
    <scope>NUCLEOTIDE SEQUENCE [LARGE SCALE GENOMIC DNA]</scope>
    <source>
        <strain evidence="4 5">SYK</strain>
    </source>
</reference>
<name>A0ABM8B106_9BACT</name>
<dbReference type="Pfam" id="PF00440">
    <property type="entry name" value="TetR_N"/>
    <property type="match status" value="1"/>
</dbReference>
<dbReference type="PROSITE" id="PS50977">
    <property type="entry name" value="HTH_TETR_2"/>
    <property type="match status" value="1"/>
</dbReference>
<feature type="domain" description="HTH tetR-type" evidence="3">
    <location>
        <begin position="16"/>
        <end position="76"/>
    </location>
</feature>
<proteinExistence type="predicted"/>
<dbReference type="Gene3D" id="1.10.357.10">
    <property type="entry name" value="Tetracycline Repressor, domain 2"/>
    <property type="match status" value="1"/>
</dbReference>
<dbReference type="InterPro" id="IPR001647">
    <property type="entry name" value="HTH_TetR"/>
</dbReference>
<dbReference type="InterPro" id="IPR009057">
    <property type="entry name" value="Homeodomain-like_sf"/>
</dbReference>
<dbReference type="Gene3D" id="1.10.10.60">
    <property type="entry name" value="Homeodomain-like"/>
    <property type="match status" value="1"/>
</dbReference>
<organism evidence="4 5">
    <name type="scientific">Pseudodesulfovibrio nedwellii</name>
    <dbReference type="NCBI Taxonomy" id="2973072"/>
    <lineage>
        <taxon>Bacteria</taxon>
        <taxon>Pseudomonadati</taxon>
        <taxon>Thermodesulfobacteriota</taxon>
        <taxon>Desulfovibrionia</taxon>
        <taxon>Desulfovibrionales</taxon>
        <taxon>Desulfovibrionaceae</taxon>
    </lineage>
</organism>
<evidence type="ECO:0000313" key="5">
    <source>
        <dbReference type="Proteomes" id="UP001317742"/>
    </source>
</evidence>
<dbReference type="Proteomes" id="UP001317742">
    <property type="component" value="Chromosome"/>
</dbReference>
<evidence type="ECO:0000313" key="4">
    <source>
        <dbReference type="EMBL" id="BDQ37458.1"/>
    </source>
</evidence>
<dbReference type="PRINTS" id="PR00455">
    <property type="entry name" value="HTHTETR"/>
</dbReference>
<dbReference type="InterPro" id="IPR041669">
    <property type="entry name" value="TetR_C_15"/>
</dbReference>
<dbReference type="InterPro" id="IPR050624">
    <property type="entry name" value="HTH-type_Tx_Regulator"/>
</dbReference>
<dbReference type="SUPFAM" id="SSF46689">
    <property type="entry name" value="Homeodomain-like"/>
    <property type="match status" value="1"/>
</dbReference>
<keyword evidence="1 2" id="KW-0238">DNA-binding</keyword>
<dbReference type="PANTHER" id="PTHR43479">
    <property type="entry name" value="ACREF/ENVCD OPERON REPRESSOR-RELATED"/>
    <property type="match status" value="1"/>
</dbReference>
<feature type="DNA-binding region" description="H-T-H motif" evidence="2">
    <location>
        <begin position="39"/>
        <end position="58"/>
    </location>
</feature>
<accession>A0ABM8B106</accession>
<evidence type="ECO:0000259" key="3">
    <source>
        <dbReference type="PROSITE" id="PS50977"/>
    </source>
</evidence>
<dbReference type="RefSeq" id="WP_281759982.1">
    <property type="nucleotide sequence ID" value="NZ_AP026709.1"/>
</dbReference>
<sequence>MTEQNTIRVPQQTRSIEKKKRLMDAAMAEFGAKGFHGTNAKGIAKGAGVSVGTFYAYFTDKKAILFEIINQHLIEIDQSIFKTLTRKMDEGATGREVIGHIVKLGHEAHHHSPELLRVMLSMQYIDEDFKEYAATEFNGTTTKLSKFLKTMSDRLRITDMEAAAQVVANAFEETMHSVATGQPHVEQDRLYNALIDMTSIYLFKDPDAPLSHPSQDN</sequence>
<keyword evidence="5" id="KW-1185">Reference proteome</keyword>
<evidence type="ECO:0000256" key="2">
    <source>
        <dbReference type="PROSITE-ProRule" id="PRU00335"/>
    </source>
</evidence>
<dbReference type="Pfam" id="PF17918">
    <property type="entry name" value="TetR_C_15"/>
    <property type="match status" value="1"/>
</dbReference>
<evidence type="ECO:0000256" key="1">
    <source>
        <dbReference type="ARBA" id="ARBA00023125"/>
    </source>
</evidence>
<protein>
    <recommendedName>
        <fullName evidence="3">HTH tetR-type domain-containing protein</fullName>
    </recommendedName>
</protein>